<proteinExistence type="predicted"/>
<evidence type="ECO:0000313" key="1">
    <source>
        <dbReference type="EMBL" id="ESW31292.1"/>
    </source>
</evidence>
<dbReference type="Proteomes" id="UP000000226">
    <property type="component" value="Chromosome 2"/>
</dbReference>
<protein>
    <submittedName>
        <fullName evidence="1">Uncharacterized protein</fullName>
    </submittedName>
</protein>
<keyword evidence="2" id="KW-1185">Reference proteome</keyword>
<organism evidence="1 2">
    <name type="scientific">Phaseolus vulgaris</name>
    <name type="common">Kidney bean</name>
    <name type="synonym">French bean</name>
    <dbReference type="NCBI Taxonomy" id="3885"/>
    <lineage>
        <taxon>Eukaryota</taxon>
        <taxon>Viridiplantae</taxon>
        <taxon>Streptophyta</taxon>
        <taxon>Embryophyta</taxon>
        <taxon>Tracheophyta</taxon>
        <taxon>Spermatophyta</taxon>
        <taxon>Magnoliopsida</taxon>
        <taxon>eudicotyledons</taxon>
        <taxon>Gunneridae</taxon>
        <taxon>Pentapetalae</taxon>
        <taxon>rosids</taxon>
        <taxon>fabids</taxon>
        <taxon>Fabales</taxon>
        <taxon>Fabaceae</taxon>
        <taxon>Papilionoideae</taxon>
        <taxon>50 kb inversion clade</taxon>
        <taxon>NPAAA clade</taxon>
        <taxon>indigoferoid/millettioid clade</taxon>
        <taxon>Phaseoleae</taxon>
        <taxon>Phaseolus</taxon>
    </lineage>
</organism>
<dbReference type="EMBL" id="CM002289">
    <property type="protein sequence ID" value="ESW31292.1"/>
    <property type="molecule type" value="Genomic_DNA"/>
</dbReference>
<gene>
    <name evidence="1" type="ORF">PHAVU_002G226200g</name>
</gene>
<name>V7CM74_PHAVU</name>
<accession>V7CM74</accession>
<sequence>MSLYSHKRWMPSKMFYPQKYDFYSLNHVLLPPKEIMGLISYLCWNCSNYEEAREEEKLRNQRQDFSDVVAELCYI</sequence>
<dbReference type="OrthoDB" id="10260794at2759"/>
<reference evidence="2" key="1">
    <citation type="journal article" date="2014" name="Nat. Genet.">
        <title>A reference genome for common bean and genome-wide analysis of dual domestications.</title>
        <authorList>
            <person name="Schmutz J."/>
            <person name="McClean P.E."/>
            <person name="Mamidi S."/>
            <person name="Wu G.A."/>
            <person name="Cannon S.B."/>
            <person name="Grimwood J."/>
            <person name="Jenkins J."/>
            <person name="Shu S."/>
            <person name="Song Q."/>
            <person name="Chavarro C."/>
            <person name="Torres-Torres M."/>
            <person name="Geffroy V."/>
            <person name="Moghaddam S.M."/>
            <person name="Gao D."/>
            <person name="Abernathy B."/>
            <person name="Barry K."/>
            <person name="Blair M."/>
            <person name="Brick M.A."/>
            <person name="Chovatia M."/>
            <person name="Gepts P."/>
            <person name="Goodstein D.M."/>
            <person name="Gonzales M."/>
            <person name="Hellsten U."/>
            <person name="Hyten D.L."/>
            <person name="Jia G."/>
            <person name="Kelly J.D."/>
            <person name="Kudrna D."/>
            <person name="Lee R."/>
            <person name="Richard M.M."/>
            <person name="Miklas P.N."/>
            <person name="Osorno J.M."/>
            <person name="Rodrigues J."/>
            <person name="Thareau V."/>
            <person name="Urrea C.A."/>
            <person name="Wang M."/>
            <person name="Yu Y."/>
            <person name="Zhang M."/>
            <person name="Wing R.A."/>
            <person name="Cregan P.B."/>
            <person name="Rokhsar D.S."/>
            <person name="Jackson S.A."/>
        </authorList>
    </citation>
    <scope>NUCLEOTIDE SEQUENCE [LARGE SCALE GENOMIC DNA]</scope>
    <source>
        <strain evidence="2">cv. G19833</strain>
    </source>
</reference>
<dbReference type="Gramene" id="ESW31292">
    <property type="protein sequence ID" value="ESW31292"/>
    <property type="gene ID" value="PHAVU_002G226200g"/>
</dbReference>
<dbReference type="SMR" id="V7CM74"/>
<dbReference type="AlphaFoldDB" id="V7CM74"/>
<evidence type="ECO:0000313" key="2">
    <source>
        <dbReference type="Proteomes" id="UP000000226"/>
    </source>
</evidence>